<accession>A0ACB8FBR2</accession>
<reference evidence="1" key="1">
    <citation type="submission" date="2021-08" db="EMBL/GenBank/DDBJ databases">
        <title>The first chromosome-level gecko genome reveals the dynamic sex chromosomes of Neotropical dwarf geckos (Sphaerodactylidae: Sphaerodactylus).</title>
        <authorList>
            <person name="Pinto B.J."/>
            <person name="Keating S.E."/>
            <person name="Gamble T."/>
        </authorList>
    </citation>
    <scope>NUCLEOTIDE SEQUENCE</scope>
    <source>
        <strain evidence="1">TG3544</strain>
    </source>
</reference>
<protein>
    <submittedName>
        <fullName evidence="1">Uncharacterized protein</fullName>
    </submittedName>
</protein>
<proteinExistence type="predicted"/>
<organism evidence="1 2">
    <name type="scientific">Sphaerodactylus townsendi</name>
    <dbReference type="NCBI Taxonomy" id="933632"/>
    <lineage>
        <taxon>Eukaryota</taxon>
        <taxon>Metazoa</taxon>
        <taxon>Chordata</taxon>
        <taxon>Craniata</taxon>
        <taxon>Vertebrata</taxon>
        <taxon>Euteleostomi</taxon>
        <taxon>Lepidosauria</taxon>
        <taxon>Squamata</taxon>
        <taxon>Bifurcata</taxon>
        <taxon>Gekkota</taxon>
        <taxon>Sphaerodactylidae</taxon>
        <taxon>Sphaerodactylus</taxon>
    </lineage>
</organism>
<evidence type="ECO:0000313" key="2">
    <source>
        <dbReference type="Proteomes" id="UP000827872"/>
    </source>
</evidence>
<dbReference type="EMBL" id="CM037621">
    <property type="protein sequence ID" value="KAH8002672.1"/>
    <property type="molecule type" value="Genomic_DNA"/>
</dbReference>
<dbReference type="Proteomes" id="UP000827872">
    <property type="component" value="Linkage Group LG08"/>
</dbReference>
<comment type="caution">
    <text evidence="1">The sequence shown here is derived from an EMBL/GenBank/DDBJ whole genome shotgun (WGS) entry which is preliminary data.</text>
</comment>
<sequence>MLLSIPKEQMQSCSLGQGFLLGYTATKEKQRNFLSLQRHSQLTILLCFRGLAGPFSLPPDPSFLAMRMSISRLALCCSSTLTCFAVCLNRVGYPHLCFPCSSPF</sequence>
<name>A0ACB8FBR2_9SAUR</name>
<evidence type="ECO:0000313" key="1">
    <source>
        <dbReference type="EMBL" id="KAH8002672.1"/>
    </source>
</evidence>
<keyword evidence="2" id="KW-1185">Reference proteome</keyword>
<gene>
    <name evidence="1" type="ORF">K3G42_027137</name>
</gene>